<feature type="region of interest" description="Disordered" evidence="1">
    <location>
        <begin position="131"/>
        <end position="157"/>
    </location>
</feature>
<evidence type="ECO:0000313" key="2">
    <source>
        <dbReference type="EMBL" id="CAA9488515.1"/>
    </source>
</evidence>
<feature type="compositionally biased region" description="Basic and acidic residues" evidence="1">
    <location>
        <begin position="1"/>
        <end position="20"/>
    </location>
</feature>
<organism evidence="2">
    <name type="scientific">uncultured Solirubrobacteraceae bacterium</name>
    <dbReference type="NCBI Taxonomy" id="1162706"/>
    <lineage>
        <taxon>Bacteria</taxon>
        <taxon>Bacillati</taxon>
        <taxon>Actinomycetota</taxon>
        <taxon>Thermoleophilia</taxon>
        <taxon>Solirubrobacterales</taxon>
        <taxon>Solirubrobacteraceae</taxon>
        <taxon>environmental samples</taxon>
    </lineage>
</organism>
<gene>
    <name evidence="2" type="ORF">AVDCRST_MAG30-1244</name>
</gene>
<reference evidence="2" key="1">
    <citation type="submission" date="2020-02" db="EMBL/GenBank/DDBJ databases">
        <authorList>
            <person name="Meier V. D."/>
        </authorList>
    </citation>
    <scope>NUCLEOTIDE SEQUENCE</scope>
    <source>
        <strain evidence="2">AVDCRST_MAG30</strain>
    </source>
</reference>
<feature type="non-terminal residue" evidence="2">
    <location>
        <position position="1"/>
    </location>
</feature>
<accession>A0A6J4S350</accession>
<feature type="non-terminal residue" evidence="2">
    <location>
        <position position="157"/>
    </location>
</feature>
<protein>
    <submittedName>
        <fullName evidence="2">Uncharacterized protein</fullName>
    </submittedName>
</protein>
<feature type="region of interest" description="Disordered" evidence="1">
    <location>
        <begin position="1"/>
        <end position="94"/>
    </location>
</feature>
<proteinExistence type="predicted"/>
<evidence type="ECO:0000256" key="1">
    <source>
        <dbReference type="SAM" id="MobiDB-lite"/>
    </source>
</evidence>
<feature type="compositionally biased region" description="Low complexity" evidence="1">
    <location>
        <begin position="45"/>
        <end position="54"/>
    </location>
</feature>
<feature type="compositionally biased region" description="Basic residues" evidence="1">
    <location>
        <begin position="26"/>
        <end position="44"/>
    </location>
</feature>
<dbReference type="EMBL" id="CADCVS010000184">
    <property type="protein sequence ID" value="CAA9488515.1"/>
    <property type="molecule type" value="Genomic_DNA"/>
</dbReference>
<feature type="compositionally biased region" description="Basic and acidic residues" evidence="1">
    <location>
        <begin position="55"/>
        <end position="92"/>
    </location>
</feature>
<dbReference type="AlphaFoldDB" id="A0A6J4S350"/>
<name>A0A6J4S350_9ACTN</name>
<sequence>GPRALHADPLHRAHPGDRRLGPAVLRPRRARRAVDRRRRARHGARPAAALALAPRDGDRRRRVLHLVDHQARDRPPAARRGEPPPSHADPHRPLVPLLARDLVVRGRPRVLAARAAGAALRRRVRHGPLAPVPRRALPVGHRGGRGAGHRPREPRAM</sequence>